<evidence type="ECO:0000313" key="1">
    <source>
        <dbReference type="EnsemblMetazoa" id="GPAI000118-PA"/>
    </source>
</evidence>
<keyword evidence="2" id="KW-1185">Reference proteome</keyword>
<dbReference type="AlphaFoldDB" id="A0A1B0GGQ1"/>
<reference evidence="2" key="1">
    <citation type="submission" date="2014-03" db="EMBL/GenBank/DDBJ databases">
        <authorList>
            <person name="Aksoy S."/>
            <person name="Warren W."/>
            <person name="Wilson R.K."/>
        </authorList>
    </citation>
    <scope>NUCLEOTIDE SEQUENCE [LARGE SCALE GENOMIC DNA]</scope>
    <source>
        <strain evidence="2">IAEA</strain>
    </source>
</reference>
<accession>A0A1B0GGQ1</accession>
<evidence type="ECO:0000313" key="2">
    <source>
        <dbReference type="Proteomes" id="UP000092445"/>
    </source>
</evidence>
<proteinExistence type="predicted"/>
<name>A0A1B0GGQ1_GLOPL</name>
<reference evidence="1" key="2">
    <citation type="submission" date="2020-05" db="UniProtKB">
        <authorList>
            <consortium name="EnsemblMetazoa"/>
        </authorList>
    </citation>
    <scope>IDENTIFICATION</scope>
    <source>
        <strain evidence="1">IAEA</strain>
    </source>
</reference>
<dbReference type="VEuPathDB" id="VectorBase:GPAI000118"/>
<sequence length="133" mass="14872">MFREYMRKEVLQNFFEPWKRGCKELKMSPNSQPFLISSLSMAMTAIFKIEGNSKFMNGQASNMSKFVVVLSGALGSASASSVGGNSCSSSINEWPVSEQWQPPYHHIFTLHVFTSPVRDILDSGCESSHIHPH</sequence>
<organism evidence="1 2">
    <name type="scientific">Glossina pallidipes</name>
    <name type="common">Tsetse fly</name>
    <dbReference type="NCBI Taxonomy" id="7398"/>
    <lineage>
        <taxon>Eukaryota</taxon>
        <taxon>Metazoa</taxon>
        <taxon>Ecdysozoa</taxon>
        <taxon>Arthropoda</taxon>
        <taxon>Hexapoda</taxon>
        <taxon>Insecta</taxon>
        <taxon>Pterygota</taxon>
        <taxon>Neoptera</taxon>
        <taxon>Endopterygota</taxon>
        <taxon>Diptera</taxon>
        <taxon>Brachycera</taxon>
        <taxon>Muscomorpha</taxon>
        <taxon>Hippoboscoidea</taxon>
        <taxon>Glossinidae</taxon>
        <taxon>Glossina</taxon>
    </lineage>
</organism>
<dbReference type="EnsemblMetazoa" id="GPAI000118-RA">
    <property type="protein sequence ID" value="GPAI000118-PA"/>
    <property type="gene ID" value="GPAI000118"/>
</dbReference>
<protein>
    <submittedName>
        <fullName evidence="1">Uncharacterized protein</fullName>
    </submittedName>
</protein>
<dbReference type="Proteomes" id="UP000092445">
    <property type="component" value="Unassembled WGS sequence"/>
</dbReference>